<dbReference type="Proteomes" id="UP000288805">
    <property type="component" value="Unassembled WGS sequence"/>
</dbReference>
<feature type="domain" description="DUF659" evidence="2">
    <location>
        <begin position="184"/>
        <end position="322"/>
    </location>
</feature>
<gene>
    <name evidence="4" type="ORF">CK203_029472</name>
</gene>
<proteinExistence type="predicted"/>
<feature type="compositionally biased region" description="Basic and acidic residues" evidence="1">
    <location>
        <begin position="86"/>
        <end position="95"/>
    </location>
</feature>
<evidence type="ECO:0008006" key="6">
    <source>
        <dbReference type="Google" id="ProtNLM"/>
    </source>
</evidence>
<reference evidence="4 5" key="1">
    <citation type="journal article" date="2018" name="PLoS Genet.">
        <title>Population sequencing reveals clonal diversity and ancestral inbreeding in the grapevine cultivar Chardonnay.</title>
        <authorList>
            <person name="Roach M.J."/>
            <person name="Johnson D.L."/>
            <person name="Bohlmann J."/>
            <person name="van Vuuren H.J."/>
            <person name="Jones S.J."/>
            <person name="Pretorius I.S."/>
            <person name="Schmidt S.A."/>
            <person name="Borneman A.R."/>
        </authorList>
    </citation>
    <scope>NUCLEOTIDE SEQUENCE [LARGE SCALE GENOMIC DNA]</scope>
    <source>
        <strain evidence="5">cv. Chardonnay</strain>
        <tissue evidence="4">Leaf</tissue>
    </source>
</reference>
<accession>A0A438JCJ8</accession>
<sequence>MVETREFFDAFPANQHKDDQGTAPPRATDPGWAHGIMGNVAPCEEVPEDVKVQIQQHLGFKVLEKLKRQKGLKSSKNSLVPYYQDREGGADDVQRSPKAASARGISRKRRGKEIDEGTSYKKKRHKKQLFPTATPVAQVSIHNSFASQESMDQADMAVARFMYEAGVPFSAANSYYFQQMADAIAADVEGLCEELRRSWEVTGCSVMVDRCTDRTGHTVLNFYVYCPKGTVFLRSVYASDIANSTEALLSLFVSVVEEVGPKNIVNFVTDTTPTYKAAGKLLMGRYKTFFWSACGAHCIDLMLEEVGKRDEVKELLAKAKRITQFIYNNTWVLNLTRKRTGGRDIVQLAITRFASNFLTLQSIVSFKEALHQMFTSATWMQSAFSKQRAGVEVAEIIVDPTFWSMCDRALKVSKPLLAVLHLIDCEERPSVGYIYDAMEKAKKSIILAFDDKESDYSPYLKIIDCIWKEEFHSPLHAAAYYLNPSIFYNPSFSTNKVIQKGLLDCIESLEPNLSTQVMITSHINYYEEAVGDFSRPVALRGRESLAPATWWSLYAADYPDLQRLAVRILSQTCSVTRCETSWSMSERVHSKQRNRLEHQRLSDLIFVHYNLRLQEK</sequence>
<dbReference type="Pfam" id="PF05699">
    <property type="entry name" value="Dimer_Tnp_hAT"/>
    <property type="match status" value="1"/>
</dbReference>
<evidence type="ECO:0000259" key="2">
    <source>
        <dbReference type="Pfam" id="PF04937"/>
    </source>
</evidence>
<dbReference type="InterPro" id="IPR008906">
    <property type="entry name" value="HATC_C_dom"/>
</dbReference>
<dbReference type="EMBL" id="QGNW01000050">
    <property type="protein sequence ID" value="RVX06684.1"/>
    <property type="molecule type" value="Genomic_DNA"/>
</dbReference>
<dbReference type="InterPro" id="IPR012337">
    <property type="entry name" value="RNaseH-like_sf"/>
</dbReference>
<dbReference type="InterPro" id="IPR007021">
    <property type="entry name" value="DUF659"/>
</dbReference>
<comment type="caution">
    <text evidence="4">The sequence shown here is derived from an EMBL/GenBank/DDBJ whole genome shotgun (WGS) entry which is preliminary data.</text>
</comment>
<feature type="region of interest" description="Disordered" evidence="1">
    <location>
        <begin position="1"/>
        <end position="30"/>
    </location>
</feature>
<organism evidence="4 5">
    <name type="scientific">Vitis vinifera</name>
    <name type="common">Grape</name>
    <dbReference type="NCBI Taxonomy" id="29760"/>
    <lineage>
        <taxon>Eukaryota</taxon>
        <taxon>Viridiplantae</taxon>
        <taxon>Streptophyta</taxon>
        <taxon>Embryophyta</taxon>
        <taxon>Tracheophyta</taxon>
        <taxon>Spermatophyta</taxon>
        <taxon>Magnoliopsida</taxon>
        <taxon>eudicotyledons</taxon>
        <taxon>Gunneridae</taxon>
        <taxon>Pentapetalae</taxon>
        <taxon>rosids</taxon>
        <taxon>Vitales</taxon>
        <taxon>Vitaceae</taxon>
        <taxon>Viteae</taxon>
        <taxon>Vitis</taxon>
    </lineage>
</organism>
<dbReference type="PANTHER" id="PTHR32166:SF116">
    <property type="entry name" value="BINDING PROTEIN, PUTATIVE-RELATED"/>
    <property type="match status" value="1"/>
</dbReference>
<feature type="domain" description="HAT C-terminal dimerisation" evidence="3">
    <location>
        <begin position="543"/>
        <end position="611"/>
    </location>
</feature>
<dbReference type="AlphaFoldDB" id="A0A438JCJ8"/>
<evidence type="ECO:0000259" key="3">
    <source>
        <dbReference type="Pfam" id="PF05699"/>
    </source>
</evidence>
<protein>
    <recommendedName>
        <fullName evidence="6">DUF659 domain-containing protein</fullName>
    </recommendedName>
</protein>
<feature type="region of interest" description="Disordered" evidence="1">
    <location>
        <begin position="86"/>
        <end position="127"/>
    </location>
</feature>
<dbReference type="GO" id="GO:0046983">
    <property type="term" value="F:protein dimerization activity"/>
    <property type="evidence" value="ECO:0007669"/>
    <property type="project" value="InterPro"/>
</dbReference>
<evidence type="ECO:0000313" key="5">
    <source>
        <dbReference type="Proteomes" id="UP000288805"/>
    </source>
</evidence>
<name>A0A438JCJ8_VITVI</name>
<evidence type="ECO:0000256" key="1">
    <source>
        <dbReference type="SAM" id="MobiDB-lite"/>
    </source>
</evidence>
<evidence type="ECO:0000313" key="4">
    <source>
        <dbReference type="EMBL" id="RVX06684.1"/>
    </source>
</evidence>
<dbReference type="SUPFAM" id="SSF53098">
    <property type="entry name" value="Ribonuclease H-like"/>
    <property type="match status" value="1"/>
</dbReference>
<dbReference type="Pfam" id="PF04937">
    <property type="entry name" value="DUF659"/>
    <property type="match status" value="1"/>
</dbReference>
<dbReference type="PANTHER" id="PTHR32166">
    <property type="entry name" value="OSJNBA0013A04.12 PROTEIN"/>
    <property type="match status" value="1"/>
</dbReference>